<evidence type="ECO:0000256" key="2">
    <source>
        <dbReference type="ARBA" id="ARBA00022670"/>
    </source>
</evidence>
<feature type="domain" description="Peptidase M3A/M3B catalytic" evidence="7">
    <location>
        <begin position="148"/>
        <end position="521"/>
    </location>
</feature>
<dbReference type="GO" id="GO:0004222">
    <property type="term" value="F:metalloendopeptidase activity"/>
    <property type="evidence" value="ECO:0007669"/>
    <property type="project" value="InterPro"/>
</dbReference>
<dbReference type="InterPro" id="IPR042088">
    <property type="entry name" value="OligoPept_F_C"/>
</dbReference>
<comment type="cofactor">
    <cofactor evidence="1">
        <name>Zn(2+)</name>
        <dbReference type="ChEBI" id="CHEBI:29105"/>
    </cofactor>
</comment>
<dbReference type="GO" id="GO:0046872">
    <property type="term" value="F:metal ion binding"/>
    <property type="evidence" value="ECO:0007669"/>
    <property type="project" value="UniProtKB-KW"/>
</dbReference>
<evidence type="ECO:0000256" key="6">
    <source>
        <dbReference type="ARBA" id="ARBA00023049"/>
    </source>
</evidence>
<keyword evidence="6" id="KW-0482">Metalloprotease</keyword>
<evidence type="ECO:0000256" key="4">
    <source>
        <dbReference type="ARBA" id="ARBA00022801"/>
    </source>
</evidence>
<keyword evidence="4" id="KW-0378">Hydrolase</keyword>
<dbReference type="GO" id="GO:0006508">
    <property type="term" value="P:proteolysis"/>
    <property type="evidence" value="ECO:0007669"/>
    <property type="project" value="UniProtKB-KW"/>
</dbReference>
<dbReference type="CDD" id="cd09610">
    <property type="entry name" value="M3B_PepF"/>
    <property type="match status" value="1"/>
</dbReference>
<evidence type="ECO:0000313" key="9">
    <source>
        <dbReference type="EMBL" id="CAB4992768.1"/>
    </source>
</evidence>
<dbReference type="GO" id="GO:0006518">
    <property type="term" value="P:peptide metabolic process"/>
    <property type="evidence" value="ECO:0007669"/>
    <property type="project" value="TreeGrafter"/>
</dbReference>
<keyword evidence="3" id="KW-0479">Metal-binding</keyword>
<evidence type="ECO:0000259" key="7">
    <source>
        <dbReference type="Pfam" id="PF01432"/>
    </source>
</evidence>
<evidence type="ECO:0000256" key="1">
    <source>
        <dbReference type="ARBA" id="ARBA00001947"/>
    </source>
</evidence>
<dbReference type="Gene3D" id="1.20.140.70">
    <property type="entry name" value="Oligopeptidase f, N-terminal domain"/>
    <property type="match status" value="1"/>
</dbReference>
<dbReference type="Gene3D" id="1.10.1370.20">
    <property type="entry name" value="Oligoendopeptidase f, C-terminal domain"/>
    <property type="match status" value="1"/>
</dbReference>
<accession>A0A6J7NJM0</accession>
<evidence type="ECO:0000256" key="5">
    <source>
        <dbReference type="ARBA" id="ARBA00022833"/>
    </source>
</evidence>
<keyword evidence="5" id="KW-0862">Zinc</keyword>
<evidence type="ECO:0000256" key="3">
    <source>
        <dbReference type="ARBA" id="ARBA00022723"/>
    </source>
</evidence>
<dbReference type="Pfam" id="PF01432">
    <property type="entry name" value="Peptidase_M3"/>
    <property type="match status" value="1"/>
</dbReference>
<dbReference type="PANTHER" id="PTHR11804">
    <property type="entry name" value="PROTEASE M3 THIMET OLIGOPEPTIDASE-RELATED"/>
    <property type="match status" value="1"/>
</dbReference>
<dbReference type="InterPro" id="IPR013647">
    <property type="entry name" value="OligopepF_N_dom"/>
</dbReference>
<feature type="domain" description="Oligopeptidase F N-terminal" evidence="8">
    <location>
        <begin position="62"/>
        <end position="128"/>
    </location>
</feature>
<dbReference type="InterPro" id="IPR001567">
    <property type="entry name" value="Pept_M3A_M3B_dom"/>
</dbReference>
<sequence length="544" mass="60612">MPELAKAMSTLAEIQDRLGRAGSWVSLRFSVDTADPARGASMQKFQEQATELSTRLIFLELEWAEVPEQRASVLLESEELAFCRYYLESARRYRPYLLTEPEEKILAEKDVTSSSAWSRLFDELSSAIVVELPEGPTSLEQGLSRLGSPDRDDRRIAADAITVALEPGLRTRAYVFNTLMADKTTDDRLRSYSSWVASRNLANQASDSSVQALVDAVVDRYDIPQRWYRLKAQLLGVDRIADYDRNASVASIEEEFSWSEATEIVLDSYGSFSSELAGVVNTFINDNWIDAPVRPGKRPGAFCAYTVPSAHPFLLLNWTSRRRDVLTLAHELGHGLHAYLAREQGVFHQSTPLTLAETASVFGETVTFGRLLSDTTDPNARLALLAESLEGQIATVFRQIAMNRFENAVHTHRREIGELSTEDFADAWESTQRAMLGDAVELTPEYRSWWSYIPHFIGSPGYVYAYAYGQLLALAVYARYETEGDAFVPAYLDMLRAGGSKSPEDLGRIVGVDLADPRFWDGGLAIIDAQLSAAEQAARDAGRL</sequence>
<name>A0A6J7NJM0_9ZZZZ</name>
<gene>
    <name evidence="9" type="ORF">UFOPK3927_01401</name>
</gene>
<proteinExistence type="predicted"/>
<dbReference type="PANTHER" id="PTHR11804:SF5">
    <property type="entry name" value="OLIGOENDOPEPTIDASE F"/>
    <property type="match status" value="1"/>
</dbReference>
<dbReference type="AlphaFoldDB" id="A0A6J7NJM0"/>
<evidence type="ECO:0000259" key="8">
    <source>
        <dbReference type="Pfam" id="PF08439"/>
    </source>
</evidence>
<dbReference type="Pfam" id="PF08439">
    <property type="entry name" value="Peptidase_M3_N"/>
    <property type="match status" value="1"/>
</dbReference>
<dbReference type="InterPro" id="IPR045090">
    <property type="entry name" value="Pept_M3A_M3B"/>
</dbReference>
<protein>
    <submittedName>
        <fullName evidence="9">Unannotated protein</fullName>
    </submittedName>
</protein>
<dbReference type="EMBL" id="CAFBOK010000180">
    <property type="protein sequence ID" value="CAB4992768.1"/>
    <property type="molecule type" value="Genomic_DNA"/>
</dbReference>
<dbReference type="SUPFAM" id="SSF55486">
    <property type="entry name" value="Metalloproteases ('zincins'), catalytic domain"/>
    <property type="match status" value="1"/>
</dbReference>
<keyword evidence="2" id="KW-0645">Protease</keyword>
<reference evidence="9" key="1">
    <citation type="submission" date="2020-05" db="EMBL/GenBank/DDBJ databases">
        <authorList>
            <person name="Chiriac C."/>
            <person name="Salcher M."/>
            <person name="Ghai R."/>
            <person name="Kavagutti S V."/>
        </authorList>
    </citation>
    <scope>NUCLEOTIDE SEQUENCE</scope>
</reference>
<organism evidence="9">
    <name type="scientific">freshwater metagenome</name>
    <dbReference type="NCBI Taxonomy" id="449393"/>
    <lineage>
        <taxon>unclassified sequences</taxon>
        <taxon>metagenomes</taxon>
        <taxon>ecological metagenomes</taxon>
    </lineage>
</organism>